<feature type="domain" description="Carrier" evidence="1">
    <location>
        <begin position="2"/>
        <end position="83"/>
    </location>
</feature>
<evidence type="ECO:0000313" key="3">
    <source>
        <dbReference type="Proteomes" id="UP001549749"/>
    </source>
</evidence>
<evidence type="ECO:0000313" key="2">
    <source>
        <dbReference type="EMBL" id="MET7000842.1"/>
    </source>
</evidence>
<name>A0ABV2TCT1_9BACT</name>
<dbReference type="Pfam" id="PF00550">
    <property type="entry name" value="PP-binding"/>
    <property type="match status" value="1"/>
</dbReference>
<proteinExistence type="predicted"/>
<protein>
    <submittedName>
        <fullName evidence="2">Phosphopantetheine-binding protein</fullName>
    </submittedName>
</protein>
<dbReference type="InterPro" id="IPR009081">
    <property type="entry name" value="PP-bd_ACP"/>
</dbReference>
<evidence type="ECO:0000259" key="1">
    <source>
        <dbReference type="PROSITE" id="PS50075"/>
    </source>
</evidence>
<reference evidence="2 3" key="1">
    <citation type="submission" date="2024-06" db="EMBL/GenBank/DDBJ databases">
        <title>Chitinophaga defluvii sp. nov., isolated from municipal sewage.</title>
        <authorList>
            <person name="Zhang L."/>
        </authorList>
    </citation>
    <scope>NUCLEOTIDE SEQUENCE [LARGE SCALE GENOMIC DNA]</scope>
    <source>
        <strain evidence="2 3">H8</strain>
    </source>
</reference>
<comment type="caution">
    <text evidence="2">The sequence shown here is derived from an EMBL/GenBank/DDBJ whole genome shotgun (WGS) entry which is preliminary data.</text>
</comment>
<dbReference type="InterPro" id="IPR036736">
    <property type="entry name" value="ACP-like_sf"/>
</dbReference>
<dbReference type="PROSITE" id="PS50075">
    <property type="entry name" value="CARRIER"/>
    <property type="match status" value="1"/>
</dbReference>
<dbReference type="SUPFAM" id="SSF47336">
    <property type="entry name" value="ACP-like"/>
    <property type="match status" value="1"/>
</dbReference>
<dbReference type="Gene3D" id="1.10.1200.10">
    <property type="entry name" value="ACP-like"/>
    <property type="match status" value="1"/>
</dbReference>
<dbReference type="EMBL" id="JBEXAC010000002">
    <property type="protein sequence ID" value="MET7000842.1"/>
    <property type="molecule type" value="Genomic_DNA"/>
</dbReference>
<dbReference type="RefSeq" id="WP_354663395.1">
    <property type="nucleotide sequence ID" value="NZ_JBEXAC010000002.1"/>
</dbReference>
<accession>A0ABV2TCT1</accession>
<keyword evidence="3" id="KW-1185">Reference proteome</keyword>
<gene>
    <name evidence="2" type="ORF">ABR189_25895</name>
</gene>
<dbReference type="NCBIfam" id="NF006617">
    <property type="entry name" value="PRK09184.1"/>
    <property type="match status" value="1"/>
</dbReference>
<sequence length="87" mass="9789">MEKLMADLKAQIIEQLNLQEVKPADIGDDQALFKEGLGLDSIDALELIVLLQQHYNIKLTNPEQGPEIFRSVRTMATFITAHQNKKG</sequence>
<dbReference type="Proteomes" id="UP001549749">
    <property type="component" value="Unassembled WGS sequence"/>
</dbReference>
<organism evidence="2 3">
    <name type="scientific">Chitinophaga defluvii</name>
    <dbReference type="NCBI Taxonomy" id="3163343"/>
    <lineage>
        <taxon>Bacteria</taxon>
        <taxon>Pseudomonadati</taxon>
        <taxon>Bacteroidota</taxon>
        <taxon>Chitinophagia</taxon>
        <taxon>Chitinophagales</taxon>
        <taxon>Chitinophagaceae</taxon>
        <taxon>Chitinophaga</taxon>
    </lineage>
</organism>